<keyword evidence="1" id="KW-1133">Transmembrane helix</keyword>
<dbReference type="EMBL" id="BARW01040114">
    <property type="protein sequence ID" value="GAJ16495.1"/>
    <property type="molecule type" value="Genomic_DNA"/>
</dbReference>
<protein>
    <submittedName>
        <fullName evidence="2">Uncharacterized protein</fullName>
    </submittedName>
</protein>
<organism evidence="2">
    <name type="scientific">marine sediment metagenome</name>
    <dbReference type="NCBI Taxonomy" id="412755"/>
    <lineage>
        <taxon>unclassified sequences</taxon>
        <taxon>metagenomes</taxon>
        <taxon>ecological metagenomes</taxon>
    </lineage>
</organism>
<accession>X1VXL4</accession>
<reference evidence="2" key="1">
    <citation type="journal article" date="2014" name="Front. Microbiol.">
        <title>High frequency of phylogenetically diverse reductive dehalogenase-homologous genes in deep subseafloor sedimentary metagenomes.</title>
        <authorList>
            <person name="Kawai M."/>
            <person name="Futagami T."/>
            <person name="Toyoda A."/>
            <person name="Takaki Y."/>
            <person name="Nishi S."/>
            <person name="Hori S."/>
            <person name="Arai W."/>
            <person name="Tsubouchi T."/>
            <person name="Morono Y."/>
            <person name="Uchiyama I."/>
            <person name="Ito T."/>
            <person name="Fujiyama A."/>
            <person name="Inagaki F."/>
            <person name="Takami H."/>
        </authorList>
    </citation>
    <scope>NUCLEOTIDE SEQUENCE</scope>
    <source>
        <strain evidence="2">Expedition CK06-06</strain>
    </source>
</reference>
<dbReference type="AlphaFoldDB" id="X1VXL4"/>
<comment type="caution">
    <text evidence="2">The sequence shown here is derived from an EMBL/GenBank/DDBJ whole genome shotgun (WGS) entry which is preliminary data.</text>
</comment>
<sequence>MDNNDKFKLITRRYIAWGLGGLATATLVFVVVWSQITGAVCPECGGNEMASVAIGGLIAIVSGVIGFYFSREKVKGE</sequence>
<name>X1VXL4_9ZZZZ</name>
<evidence type="ECO:0000256" key="1">
    <source>
        <dbReference type="SAM" id="Phobius"/>
    </source>
</evidence>
<feature type="transmembrane region" description="Helical" evidence="1">
    <location>
        <begin position="49"/>
        <end position="69"/>
    </location>
</feature>
<gene>
    <name evidence="2" type="ORF">S12H4_60792</name>
</gene>
<evidence type="ECO:0000313" key="2">
    <source>
        <dbReference type="EMBL" id="GAJ16495.1"/>
    </source>
</evidence>
<keyword evidence="1" id="KW-0812">Transmembrane</keyword>
<keyword evidence="1" id="KW-0472">Membrane</keyword>
<proteinExistence type="predicted"/>
<feature type="transmembrane region" description="Helical" evidence="1">
    <location>
        <begin position="14"/>
        <end position="37"/>
    </location>
</feature>